<gene>
    <name evidence="2" type="ORF">MNBD_NITROSPIRAE01-1141</name>
</gene>
<evidence type="ECO:0000313" key="2">
    <source>
        <dbReference type="EMBL" id="VAX32676.1"/>
    </source>
</evidence>
<dbReference type="SUPFAM" id="SSF50341">
    <property type="entry name" value="CheW-like"/>
    <property type="match status" value="1"/>
</dbReference>
<reference evidence="2" key="1">
    <citation type="submission" date="2018-06" db="EMBL/GenBank/DDBJ databases">
        <authorList>
            <person name="Zhirakovskaya E."/>
        </authorList>
    </citation>
    <scope>NUCLEOTIDE SEQUENCE</scope>
</reference>
<dbReference type="InterPro" id="IPR039315">
    <property type="entry name" value="CheW"/>
</dbReference>
<feature type="domain" description="CheW-like" evidence="1">
    <location>
        <begin position="63"/>
        <end position="216"/>
    </location>
</feature>
<dbReference type="Pfam" id="PF01584">
    <property type="entry name" value="CheW"/>
    <property type="match status" value="1"/>
</dbReference>
<name>A0A3B1CQ42_9ZZZZ</name>
<dbReference type="EMBL" id="UOGF01000094">
    <property type="protein sequence ID" value="VAX32676.1"/>
    <property type="molecule type" value="Genomic_DNA"/>
</dbReference>
<dbReference type="GO" id="GO:0006935">
    <property type="term" value="P:chemotaxis"/>
    <property type="evidence" value="ECO:0007669"/>
    <property type="project" value="InterPro"/>
</dbReference>
<dbReference type="InterPro" id="IPR036061">
    <property type="entry name" value="CheW-like_dom_sf"/>
</dbReference>
<dbReference type="PROSITE" id="PS50851">
    <property type="entry name" value="CHEW"/>
    <property type="match status" value="1"/>
</dbReference>
<dbReference type="Gene3D" id="2.40.50.180">
    <property type="entry name" value="CheA-289, Domain 4"/>
    <property type="match status" value="1"/>
</dbReference>
<sequence length="223" mass="25127">MTRQDRAETEGVVWANFRKRAKNLQASSLSIKTVSSVEKKRIFQARAQALSQEKGRTLGDEDRLHLISFYVAGEFFGIEVKYLQEIYESTQITKIPCTPDVLVGLMNYRGAVLTIIDLGLLLDLRREGPKHKEVLSGQSDLPTSVSKKVLIVEYAGAKAGLIIQQLDTLLELSKDAVQAVSPFFQDRNKIVKWETKHGNMPLLIIDPEEMLNDERLLVNEDVS</sequence>
<dbReference type="Gene3D" id="2.30.30.40">
    <property type="entry name" value="SH3 Domains"/>
    <property type="match status" value="1"/>
</dbReference>
<evidence type="ECO:0000259" key="1">
    <source>
        <dbReference type="PROSITE" id="PS50851"/>
    </source>
</evidence>
<protein>
    <recommendedName>
        <fullName evidence="1">CheW-like domain-containing protein</fullName>
    </recommendedName>
</protein>
<dbReference type="GO" id="GO:0007165">
    <property type="term" value="P:signal transduction"/>
    <property type="evidence" value="ECO:0007669"/>
    <property type="project" value="InterPro"/>
</dbReference>
<dbReference type="AlphaFoldDB" id="A0A3B1CQ42"/>
<dbReference type="SMART" id="SM00260">
    <property type="entry name" value="CheW"/>
    <property type="match status" value="1"/>
</dbReference>
<accession>A0A3B1CQ42</accession>
<dbReference type="GO" id="GO:0005829">
    <property type="term" value="C:cytosol"/>
    <property type="evidence" value="ECO:0007669"/>
    <property type="project" value="TreeGrafter"/>
</dbReference>
<dbReference type="InterPro" id="IPR002545">
    <property type="entry name" value="CheW-lke_dom"/>
</dbReference>
<proteinExistence type="predicted"/>
<dbReference type="PANTHER" id="PTHR22617">
    <property type="entry name" value="CHEMOTAXIS SENSOR HISTIDINE KINASE-RELATED"/>
    <property type="match status" value="1"/>
</dbReference>
<dbReference type="PANTHER" id="PTHR22617:SF23">
    <property type="entry name" value="CHEMOTAXIS PROTEIN CHEW"/>
    <property type="match status" value="1"/>
</dbReference>
<organism evidence="2">
    <name type="scientific">hydrothermal vent metagenome</name>
    <dbReference type="NCBI Taxonomy" id="652676"/>
    <lineage>
        <taxon>unclassified sequences</taxon>
        <taxon>metagenomes</taxon>
        <taxon>ecological metagenomes</taxon>
    </lineage>
</organism>